<reference evidence="1 2" key="1">
    <citation type="submission" date="2019-03" db="EMBL/GenBank/DDBJ databases">
        <title>Lake Tanganyika Metagenome-Assembled Genomes (MAGs).</title>
        <authorList>
            <person name="Tran P."/>
        </authorList>
    </citation>
    <scope>NUCLEOTIDE SEQUENCE [LARGE SCALE GENOMIC DNA]</scope>
    <source>
        <strain evidence="1">K_DeepCast_65m_m2_236</strain>
    </source>
</reference>
<organism evidence="1 2">
    <name type="scientific">Candidatus Tanganyikabacteria bacterium</name>
    <dbReference type="NCBI Taxonomy" id="2961651"/>
    <lineage>
        <taxon>Bacteria</taxon>
        <taxon>Bacillati</taxon>
        <taxon>Candidatus Sericytochromatia</taxon>
        <taxon>Candidatus Tanganyikabacteria</taxon>
    </lineage>
</organism>
<sequence length="91" mass="10388">MEDIADLVELVELFIGSQVGELDEFERQRARRWAEGFTYLPQRAFVTQMSAAIDLVYAWTALNAPCVARPPGKIVQLAPYLYRKCTWGQAH</sequence>
<evidence type="ECO:0000313" key="1">
    <source>
        <dbReference type="EMBL" id="MBM3274022.1"/>
    </source>
</evidence>
<dbReference type="Proteomes" id="UP000703893">
    <property type="component" value="Unassembled WGS sequence"/>
</dbReference>
<dbReference type="EMBL" id="VGJX01000101">
    <property type="protein sequence ID" value="MBM3274022.1"/>
    <property type="molecule type" value="Genomic_DNA"/>
</dbReference>
<proteinExistence type="predicted"/>
<accession>A0A938BI49</accession>
<protein>
    <submittedName>
        <fullName evidence="1">Uncharacterized protein</fullName>
    </submittedName>
</protein>
<dbReference type="AlphaFoldDB" id="A0A938BI49"/>
<comment type="caution">
    <text evidence="1">The sequence shown here is derived from an EMBL/GenBank/DDBJ whole genome shotgun (WGS) entry which is preliminary data.</text>
</comment>
<evidence type="ECO:0000313" key="2">
    <source>
        <dbReference type="Proteomes" id="UP000703893"/>
    </source>
</evidence>
<name>A0A938BI49_9BACT</name>
<gene>
    <name evidence="1" type="ORF">FJZ00_02630</name>
</gene>